<gene>
    <name evidence="4" type="ORF">APZ42_014880</name>
</gene>
<dbReference type="STRING" id="35525.A0A0P5ZP47"/>
<dbReference type="PANTHER" id="PTHR16193">
    <property type="entry name" value="TETRATRICOPEPTIDE REPEAT PROTEIN 27"/>
    <property type="match status" value="1"/>
</dbReference>
<evidence type="ECO:0000256" key="2">
    <source>
        <dbReference type="ARBA" id="ARBA00022803"/>
    </source>
</evidence>
<dbReference type="SUPFAM" id="SSF48452">
    <property type="entry name" value="TPR-like"/>
    <property type="match status" value="1"/>
</dbReference>
<dbReference type="InterPro" id="IPR011990">
    <property type="entry name" value="TPR-like_helical_dom_sf"/>
</dbReference>
<dbReference type="InterPro" id="IPR019734">
    <property type="entry name" value="TPR_rpt"/>
</dbReference>
<comment type="caution">
    <text evidence="4">The sequence shown here is derived from an EMBL/GenBank/DDBJ whole genome shotgun (WGS) entry which is preliminary data.</text>
</comment>
<name>A0A0P5ZP47_9CRUS</name>
<proteinExistence type="inferred from homology"/>
<dbReference type="InterPro" id="IPR044244">
    <property type="entry name" value="TTC27/Emw1"/>
</dbReference>
<comment type="similarity">
    <text evidence="3">Belongs to the TTC27 family.</text>
</comment>
<dbReference type="Gene3D" id="1.25.40.10">
    <property type="entry name" value="Tetratricopeptide repeat domain"/>
    <property type="match status" value="1"/>
</dbReference>
<protein>
    <submittedName>
        <fullName evidence="4">Tetratricopeptide repeat protein 27</fullName>
    </submittedName>
</protein>
<dbReference type="PANTHER" id="PTHR16193:SF0">
    <property type="entry name" value="TETRATRICOPEPTIDE REPEAT PROTEIN 27"/>
    <property type="match status" value="1"/>
</dbReference>
<evidence type="ECO:0000313" key="5">
    <source>
        <dbReference type="Proteomes" id="UP000076858"/>
    </source>
</evidence>
<keyword evidence="5" id="KW-1185">Reference proteome</keyword>
<reference evidence="4 5" key="1">
    <citation type="submission" date="2016-03" db="EMBL/GenBank/DDBJ databases">
        <title>EvidentialGene: Evidence-directed Construction of Genes on Genomes.</title>
        <authorList>
            <person name="Gilbert D.G."/>
            <person name="Choi J.-H."/>
            <person name="Mockaitis K."/>
            <person name="Colbourne J."/>
            <person name="Pfrender M."/>
        </authorList>
    </citation>
    <scope>NUCLEOTIDE SEQUENCE [LARGE SCALE GENOMIC DNA]</scope>
    <source>
        <strain evidence="4 5">Xinb3</strain>
        <tissue evidence="4">Complete organism</tissue>
    </source>
</reference>
<evidence type="ECO:0000256" key="1">
    <source>
        <dbReference type="ARBA" id="ARBA00022737"/>
    </source>
</evidence>
<keyword evidence="2" id="KW-0802">TPR repeat</keyword>
<dbReference type="AlphaFoldDB" id="A0A0P5ZP47"/>
<dbReference type="SMART" id="SM00028">
    <property type="entry name" value="TPR"/>
    <property type="match status" value="4"/>
</dbReference>
<dbReference type="PROSITE" id="PS50005">
    <property type="entry name" value="TPR"/>
    <property type="match status" value="1"/>
</dbReference>
<organism evidence="4 5">
    <name type="scientific">Daphnia magna</name>
    <dbReference type="NCBI Taxonomy" id="35525"/>
    <lineage>
        <taxon>Eukaryota</taxon>
        <taxon>Metazoa</taxon>
        <taxon>Ecdysozoa</taxon>
        <taxon>Arthropoda</taxon>
        <taxon>Crustacea</taxon>
        <taxon>Branchiopoda</taxon>
        <taxon>Diplostraca</taxon>
        <taxon>Cladocera</taxon>
        <taxon>Anomopoda</taxon>
        <taxon>Daphniidae</taxon>
        <taxon>Daphnia</taxon>
    </lineage>
</organism>
<keyword evidence="1" id="KW-0677">Repeat</keyword>
<sequence length="811" mass="93857">MSEIFSNQITPAVELSLLNPLLRSNDLTHLCDDLKKLVTYFQRGSFEEILKLSPISIFETDVQQSSIKQEVQNFLHNNSNDESSCFQMFCIGVSALHRFIQSNWLGFNQFGISADGMMDDASKQCLVLDAESLLPTIKDLQLLLVAKTILYDLKEQFIHFKFSGWWLIRYIFVHQRVLEESSQLLHSAFLDIISGIDKLEKSVEADLHFSSLLHLELGYTYLLYGVVQKTKLHFEKANQIVNFRCEWTGAMGKRTQYQQTALPQLTIRVHCAIDDALLEDEREIASDLPKDIRLEDDTRLNQIAFINKDDNILPDLPPLYQALLIAHATEKEKFHPKDELLGEELSPLLSCILSHPKIWSFHVSSLLMRSKLDSTQHRAVERALSQLQELADSLSKESQYGNRRIEYFYVSRIPLEFELQSLLAEVLQSLGAVNSALDIYIRLHKWEGVIACYQQLDKKHRAEEIVRQELAKGETPKLWCLLGNCTDDVSHYEKAWELSQHKSARAQRDWAYYFYNKKQLRESIPHFQESLKLNSLQESVWIRLAFSAMEIEDWETAASAYRRYCTLNSESFEAWNNVAKCYAKLGQKNRAWKALQEAVKCNYDNWKIWDNLMVVSIDCCEYEEAIRSYNRILELKEKHIDVQVLKILLQAILENKEDNYGQNVERLAPSVQKLLGRLTSQVTNNAQVWEIYADLLAGNADTDTTTMFRVAQLMQKSYRSAIQEKNWEKDIISCMFTLRLCRKYVDRCLDLLRKDLSKENLQLASSAKLSLRSAISQVKLCYELDIPNEIQEALGALEELSKHLQDKLSNV</sequence>
<dbReference type="Proteomes" id="UP000076858">
    <property type="component" value="Unassembled WGS sequence"/>
</dbReference>
<evidence type="ECO:0000256" key="3">
    <source>
        <dbReference type="ARBA" id="ARBA00024020"/>
    </source>
</evidence>
<accession>A0A0P5ZP47</accession>
<dbReference type="OrthoDB" id="1936594at2759"/>
<evidence type="ECO:0000313" key="4">
    <source>
        <dbReference type="EMBL" id="KZS18379.1"/>
    </source>
</evidence>
<dbReference type="EMBL" id="LRGB01000512">
    <property type="protein sequence ID" value="KZS18379.1"/>
    <property type="molecule type" value="Genomic_DNA"/>
</dbReference>